<dbReference type="PROSITE" id="PS51257">
    <property type="entry name" value="PROKAR_LIPOPROTEIN"/>
    <property type="match status" value="1"/>
</dbReference>
<evidence type="ECO:0000256" key="1">
    <source>
        <dbReference type="SAM" id="MobiDB-lite"/>
    </source>
</evidence>
<dbReference type="RefSeq" id="WP_121921398.1">
    <property type="nucleotide sequence ID" value="NZ_CP034145.1"/>
</dbReference>
<dbReference type="Proteomes" id="UP000277326">
    <property type="component" value="Unassembled WGS sequence"/>
</dbReference>
<name>A0A3M0CX10_9EURY</name>
<dbReference type="Proteomes" id="UP000282007">
    <property type="component" value="Chromosome"/>
</dbReference>
<organism evidence="3 4">
    <name type="scientific">Haloplanus aerogenes</name>
    <dbReference type="NCBI Taxonomy" id="660522"/>
    <lineage>
        <taxon>Archaea</taxon>
        <taxon>Methanobacteriati</taxon>
        <taxon>Methanobacteriota</taxon>
        <taxon>Stenosarchaea group</taxon>
        <taxon>Halobacteria</taxon>
        <taxon>Halobacteriales</taxon>
        <taxon>Haloferacaceae</taxon>
        <taxon>Haloplanus</taxon>
    </lineage>
</organism>
<evidence type="ECO:0000313" key="4">
    <source>
        <dbReference type="Proteomes" id="UP000277326"/>
    </source>
</evidence>
<gene>
    <name evidence="3" type="ORF">ATH50_2832</name>
    <name evidence="2" type="ORF">DU502_17250</name>
</gene>
<dbReference type="EMBL" id="CP034145">
    <property type="protein sequence ID" value="AZH27015.1"/>
    <property type="molecule type" value="Genomic_DNA"/>
</dbReference>
<evidence type="ECO:0000313" key="2">
    <source>
        <dbReference type="EMBL" id="AZH27015.1"/>
    </source>
</evidence>
<accession>A0A3M0CX10</accession>
<reference evidence="2 5" key="2">
    <citation type="submission" date="2018-07" db="EMBL/GenBank/DDBJ databases">
        <title>Genome sequences of Haloplanus aerogenes JCM 16430T.</title>
        <authorList>
            <person name="Kim Y.B."/>
            <person name="Roh S.W."/>
        </authorList>
    </citation>
    <scope>NUCLEOTIDE SEQUENCE [LARGE SCALE GENOMIC DNA]</scope>
    <source>
        <strain evidence="2 5">JCM 16430</strain>
    </source>
</reference>
<proteinExistence type="predicted"/>
<sequence length="208" mass="22863">MPSITRRRVLSGAVAFLTGFAGCSGETSSGSSYPPEDVDNVAIDPDAYSLRNPRTEPTVWTDERPTADEDGATHYWSHVFVTSSDDAANVSFADVPGADEARDFLDSTDYDAATVYVEQSTVQECFAPELCYVQWSETEVETSYTRRYRDADVACETDAEDVVATLVRIPTVLDPSDISSYGSSHGSGTCERRNERIRRRQNASEGSR</sequence>
<reference evidence="3" key="3">
    <citation type="submission" date="2018-10" db="EMBL/GenBank/DDBJ databases">
        <authorList>
            <person name="Whitman W."/>
            <person name="Huntemann M."/>
            <person name="Clum A."/>
            <person name="Pillay M."/>
            <person name="Palaniappan K."/>
            <person name="Varghese N."/>
            <person name="Mikhailova N."/>
            <person name="Stamatis D."/>
            <person name="Reddy T."/>
            <person name="Daum C."/>
            <person name="Shapiro N."/>
            <person name="Ivanova N."/>
            <person name="Kyrpides N."/>
            <person name="Woyke T."/>
        </authorList>
    </citation>
    <scope>NUCLEOTIDE SEQUENCE</scope>
    <source>
        <strain evidence="3">CGMCC 1.10124</strain>
    </source>
</reference>
<keyword evidence="5" id="KW-1185">Reference proteome</keyword>
<feature type="region of interest" description="Disordered" evidence="1">
    <location>
        <begin position="175"/>
        <end position="208"/>
    </location>
</feature>
<feature type="compositionally biased region" description="Low complexity" evidence="1">
    <location>
        <begin position="176"/>
        <end position="188"/>
    </location>
</feature>
<dbReference type="AlphaFoldDB" id="A0A3M0CX10"/>
<dbReference type="EMBL" id="REFS01000005">
    <property type="protein sequence ID" value="RMB13494.1"/>
    <property type="molecule type" value="Genomic_DNA"/>
</dbReference>
<dbReference type="GeneID" id="38473070"/>
<dbReference type="OrthoDB" id="242771at2157"/>
<protein>
    <submittedName>
        <fullName evidence="3">Uncharacterized protein</fullName>
    </submittedName>
</protein>
<evidence type="ECO:0000313" key="3">
    <source>
        <dbReference type="EMBL" id="RMB13494.1"/>
    </source>
</evidence>
<reference evidence="3 4" key="1">
    <citation type="journal article" date="2015" name="Stand. Genomic Sci.">
        <title>Genomic Encyclopedia of Bacterial and Archaeal Type Strains, Phase III: the genomes of soil and plant-associated and newly described type strains.</title>
        <authorList>
            <person name="Whitman W.B."/>
            <person name="Woyke T."/>
            <person name="Klenk H.P."/>
            <person name="Zhou Y."/>
            <person name="Lilburn T.G."/>
            <person name="Beck B.J."/>
            <person name="De Vos P."/>
            <person name="Vandamme P."/>
            <person name="Eisen J.A."/>
            <person name="Garrity G."/>
            <person name="Hugenholtz P."/>
            <person name="Kyrpides N.C."/>
        </authorList>
    </citation>
    <scope>NUCLEOTIDE SEQUENCE [LARGE SCALE GENOMIC DNA]</scope>
    <source>
        <strain evidence="3 4">CGMCC 1.10124</strain>
    </source>
</reference>
<dbReference type="KEGG" id="haer:DU502_17250"/>
<evidence type="ECO:0000313" key="5">
    <source>
        <dbReference type="Proteomes" id="UP000282007"/>
    </source>
</evidence>